<reference evidence="10" key="1">
    <citation type="submission" date="2015-04" db="EMBL/GenBank/DDBJ databases">
        <title>Proteases from Tityus serrulatus venom gland: venom proteases and peptide maturation.</title>
        <authorList>
            <person name="Carmo A.O."/>
            <person name="Martins A.P.V."/>
            <person name="Oliveira-Mendes B.B.R."/>
            <person name="Horta C.C.R."/>
            <person name="Dantas A.E."/>
            <person name="Kalapothakis E."/>
        </authorList>
    </citation>
    <scope>NUCLEOTIDE SEQUENCE</scope>
</reference>
<keyword evidence="8" id="KW-0732">Signal</keyword>
<dbReference type="EMBL" id="KR068543">
    <property type="protein sequence ID" value="AMO02560.1"/>
    <property type="molecule type" value="mRNA"/>
</dbReference>
<keyword evidence="2" id="KW-0645">Protease</keyword>
<dbReference type="Pfam" id="PF13688">
    <property type="entry name" value="Reprolysin_5"/>
    <property type="match status" value="1"/>
</dbReference>
<keyword evidence="3 7" id="KW-0479">Metal-binding</keyword>
<feature type="chain" id="PRO_5013340385" evidence="8">
    <location>
        <begin position="17"/>
        <end position="397"/>
    </location>
</feature>
<feature type="binding site" evidence="7">
    <location>
        <position position="330"/>
    </location>
    <ligand>
        <name>Zn(2+)</name>
        <dbReference type="ChEBI" id="CHEBI:29105"/>
        <note>catalytic</note>
    </ligand>
</feature>
<dbReference type="PANTHER" id="PTHR11905:SF159">
    <property type="entry name" value="ADAM METALLOPROTEASE"/>
    <property type="match status" value="1"/>
</dbReference>
<dbReference type="AlphaFoldDB" id="A0A1S5QN52"/>
<dbReference type="SUPFAM" id="SSF55486">
    <property type="entry name" value="Metalloproteases ('zincins'), catalytic domain"/>
    <property type="match status" value="1"/>
</dbReference>
<dbReference type="InterPro" id="IPR001590">
    <property type="entry name" value="Peptidase_M12B"/>
</dbReference>
<evidence type="ECO:0000256" key="7">
    <source>
        <dbReference type="PROSITE-ProRule" id="PRU00276"/>
    </source>
</evidence>
<dbReference type="PROSITE" id="PS50215">
    <property type="entry name" value="ADAM_MEPRO"/>
    <property type="match status" value="1"/>
</dbReference>
<keyword evidence="6" id="KW-0482">Metalloprotease</keyword>
<feature type="binding site" evidence="7">
    <location>
        <position position="326"/>
    </location>
    <ligand>
        <name>Zn(2+)</name>
        <dbReference type="ChEBI" id="CHEBI:29105"/>
        <note>catalytic</note>
    </ligand>
</feature>
<evidence type="ECO:0000313" key="10">
    <source>
        <dbReference type="EMBL" id="AMO02560.1"/>
    </source>
</evidence>
<feature type="active site" evidence="7">
    <location>
        <position position="327"/>
    </location>
</feature>
<name>A0A1S5QN52_TITSE</name>
<evidence type="ECO:0000256" key="2">
    <source>
        <dbReference type="ARBA" id="ARBA00022670"/>
    </source>
</evidence>
<comment type="similarity">
    <text evidence="1">Belongs to the venom metalloproteinase (M12B) family.</text>
</comment>
<proteinExistence type="evidence at transcript level"/>
<evidence type="ECO:0000256" key="5">
    <source>
        <dbReference type="ARBA" id="ARBA00022833"/>
    </source>
</evidence>
<evidence type="ECO:0000256" key="8">
    <source>
        <dbReference type="SAM" id="SignalP"/>
    </source>
</evidence>
<accession>A0A1S5QN52</accession>
<dbReference type="GO" id="GO:0046872">
    <property type="term" value="F:metal ion binding"/>
    <property type="evidence" value="ECO:0007669"/>
    <property type="project" value="UniProtKB-KW"/>
</dbReference>
<dbReference type="PANTHER" id="PTHR11905">
    <property type="entry name" value="ADAM A DISINTEGRIN AND METALLOPROTEASE DOMAIN"/>
    <property type="match status" value="1"/>
</dbReference>
<evidence type="ECO:0000256" key="3">
    <source>
        <dbReference type="ARBA" id="ARBA00022723"/>
    </source>
</evidence>
<evidence type="ECO:0000256" key="4">
    <source>
        <dbReference type="ARBA" id="ARBA00022801"/>
    </source>
</evidence>
<evidence type="ECO:0000256" key="6">
    <source>
        <dbReference type="ARBA" id="ARBA00023049"/>
    </source>
</evidence>
<evidence type="ECO:0000256" key="1">
    <source>
        <dbReference type="ARBA" id="ARBA00006629"/>
    </source>
</evidence>
<keyword evidence="4" id="KW-0378">Hydrolase</keyword>
<feature type="binding site" evidence="7">
    <location>
        <position position="336"/>
    </location>
    <ligand>
        <name>Zn(2+)</name>
        <dbReference type="ChEBI" id="CHEBI:29105"/>
        <note>catalytic</note>
    </ligand>
</feature>
<comment type="caution">
    <text evidence="7">Lacks conserved residue(s) required for the propagation of feature annotation.</text>
</comment>
<dbReference type="InterPro" id="IPR024079">
    <property type="entry name" value="MetalloPept_cat_dom_sf"/>
</dbReference>
<evidence type="ECO:0000259" key="9">
    <source>
        <dbReference type="PROSITE" id="PS50215"/>
    </source>
</evidence>
<feature type="signal peptide" evidence="8">
    <location>
        <begin position="1"/>
        <end position="16"/>
    </location>
</feature>
<sequence length="397" mass="43885">MFVCVISLLFCASVSAIPNGRREVTYPSLETLRSGIKVVKFRAFGEDIELKLEPAGDVISDDFALLDNYGNSQKTDVKSLKNKLFKDSEKGAVLYINDDGILEINGIINSKLRIEPNKSEETVNEGIKSHLIIELSAEKKRFTDTVFRMNINEKFYESVRDFDESECVVIEYFCVADSTFSKLFNNDEKEIQTFVAGMFVKAQEMINTLKLNIKLVLIGLTVLKDDLPFIRESLIPGIDTIFNVGHIMQNISKNYCHEKANNFVVQADLIFLITRRAIGEPRPDGTVFDGIMGVANLGGTCNPCTKYGVIHAEKENMLSAANSLAHESAHLLGSPHDGEGADLSLDGSPTGIKCPGKEGYIMGNDYGENERKFSPCSKANIMYFLGKPRASCIVGAC</sequence>
<dbReference type="Gene3D" id="3.40.390.10">
    <property type="entry name" value="Collagenase (Catalytic Domain)"/>
    <property type="match status" value="1"/>
</dbReference>
<keyword evidence="5 7" id="KW-0862">Zinc</keyword>
<dbReference type="GO" id="GO:0006509">
    <property type="term" value="P:membrane protein ectodomain proteolysis"/>
    <property type="evidence" value="ECO:0007669"/>
    <property type="project" value="TreeGrafter"/>
</dbReference>
<dbReference type="GO" id="GO:0004222">
    <property type="term" value="F:metalloendopeptidase activity"/>
    <property type="evidence" value="ECO:0007669"/>
    <property type="project" value="InterPro"/>
</dbReference>
<organism evidence="10">
    <name type="scientific">Tityus serrulatus</name>
    <name type="common">Brazilian yellow scorpion</name>
    <dbReference type="NCBI Taxonomy" id="6887"/>
    <lineage>
        <taxon>Eukaryota</taxon>
        <taxon>Metazoa</taxon>
        <taxon>Ecdysozoa</taxon>
        <taxon>Arthropoda</taxon>
        <taxon>Chelicerata</taxon>
        <taxon>Arachnida</taxon>
        <taxon>Scorpiones</taxon>
        <taxon>Buthida</taxon>
        <taxon>Buthoidea</taxon>
        <taxon>Buthidae</taxon>
        <taxon>Tityus</taxon>
    </lineage>
</organism>
<feature type="domain" description="Peptidase M12B" evidence="9">
    <location>
        <begin position="168"/>
        <end position="397"/>
    </location>
</feature>
<protein>
    <submittedName>
        <fullName evidence="10">Metalloserrulase 18</fullName>
    </submittedName>
</protein>